<proteinExistence type="predicted"/>
<dbReference type="EMBL" id="CP021106">
    <property type="protein sequence ID" value="ARO88733.1"/>
    <property type="molecule type" value="Genomic_DNA"/>
</dbReference>
<feature type="region of interest" description="Disordered" evidence="1">
    <location>
        <begin position="1"/>
        <end position="100"/>
    </location>
</feature>
<reference evidence="2 3" key="1">
    <citation type="journal article" date="2015" name="Int. J. Syst. Evol. Microbiol.">
        <title>Nitrosospira lacus sp. nov., a psychrotolerant, ammonia-oxidizing bacterium from sandy lake sediment.</title>
        <authorList>
            <person name="Urakawa H."/>
            <person name="Garcia J.C."/>
            <person name="Nielsen J.L."/>
            <person name="Le V.Q."/>
            <person name="Kozlowski J.A."/>
            <person name="Stein L.Y."/>
            <person name="Lim C.K."/>
            <person name="Pommerening-Roser A."/>
            <person name="Martens-Habbena W."/>
            <person name="Stahl D.A."/>
            <person name="Klotz M.G."/>
        </authorList>
    </citation>
    <scope>NUCLEOTIDE SEQUENCE [LARGE SCALE GENOMIC DNA]</scope>
    <source>
        <strain evidence="2 3">APG3</strain>
    </source>
</reference>
<protein>
    <submittedName>
        <fullName evidence="2">Uncharacterized protein</fullName>
    </submittedName>
</protein>
<gene>
    <name evidence="2" type="ORF">EBAPG3_013695</name>
</gene>
<organism evidence="2 3">
    <name type="scientific">Nitrosospira lacus</name>
    <dbReference type="NCBI Taxonomy" id="1288494"/>
    <lineage>
        <taxon>Bacteria</taxon>
        <taxon>Pseudomonadati</taxon>
        <taxon>Pseudomonadota</taxon>
        <taxon>Betaproteobacteria</taxon>
        <taxon>Nitrosomonadales</taxon>
        <taxon>Nitrosomonadaceae</taxon>
        <taxon>Nitrosospira</taxon>
    </lineage>
</organism>
<evidence type="ECO:0000313" key="2">
    <source>
        <dbReference type="EMBL" id="ARO88733.1"/>
    </source>
</evidence>
<dbReference type="RefSeq" id="WP_085922064.1">
    <property type="nucleotide sequence ID" value="NZ_CP021106.3"/>
</dbReference>
<dbReference type="KEGG" id="nlc:EBAPG3_013695"/>
<feature type="compositionally biased region" description="Basic and acidic residues" evidence="1">
    <location>
        <begin position="34"/>
        <end position="49"/>
    </location>
</feature>
<dbReference type="eggNOG" id="ENOG50315UE">
    <property type="taxonomic scope" value="Bacteria"/>
</dbReference>
<feature type="compositionally biased region" description="Basic and acidic residues" evidence="1">
    <location>
        <begin position="62"/>
        <end position="87"/>
    </location>
</feature>
<sequence>MTIQKRKYPRQQQTHPGGRKRTGDVAQQKPLAPEQKEGDLLLPHDRDETTGPVSTASATAHQESRDTLKQAVKDIERGLKDTERRGIPSDVPSGTGKKQG</sequence>
<dbReference type="OrthoDB" id="8564817at2"/>
<dbReference type="Proteomes" id="UP000012179">
    <property type="component" value="Chromosome"/>
</dbReference>
<evidence type="ECO:0000256" key="1">
    <source>
        <dbReference type="SAM" id="MobiDB-lite"/>
    </source>
</evidence>
<keyword evidence="3" id="KW-1185">Reference proteome</keyword>
<accession>A0A1W6SSG8</accession>
<feature type="compositionally biased region" description="Polar residues" evidence="1">
    <location>
        <begin position="51"/>
        <end position="61"/>
    </location>
</feature>
<dbReference type="AlphaFoldDB" id="A0A1W6SSG8"/>
<evidence type="ECO:0000313" key="3">
    <source>
        <dbReference type="Proteomes" id="UP000012179"/>
    </source>
</evidence>
<name>A0A1W6SSG8_9PROT</name>